<dbReference type="InterPro" id="IPR000571">
    <property type="entry name" value="Znf_CCCH"/>
</dbReference>
<dbReference type="STRING" id="3088.A0A383VT46"/>
<keyword evidence="6" id="KW-0863">Zinc-finger</keyword>
<dbReference type="Proteomes" id="UP000256970">
    <property type="component" value="Unassembled WGS sequence"/>
</dbReference>
<evidence type="ECO:0000313" key="11">
    <source>
        <dbReference type="EMBL" id="SZX68090.1"/>
    </source>
</evidence>
<dbReference type="GO" id="GO:0016787">
    <property type="term" value="F:hydrolase activity"/>
    <property type="evidence" value="ECO:0007669"/>
    <property type="project" value="UniProtKB-KW"/>
</dbReference>
<dbReference type="GO" id="GO:0005524">
    <property type="term" value="F:ATP binding"/>
    <property type="evidence" value="ECO:0007669"/>
    <property type="project" value="UniProtKB-KW"/>
</dbReference>
<keyword evidence="5 7" id="KW-0067">ATP-binding</keyword>
<dbReference type="EMBL" id="FNXT01000838">
    <property type="protein sequence ID" value="SZX68090.1"/>
    <property type="molecule type" value="Genomic_DNA"/>
</dbReference>
<feature type="domain" description="Helicase C-terminal" evidence="10">
    <location>
        <begin position="341"/>
        <end position="494"/>
    </location>
</feature>
<dbReference type="Pfam" id="PF00271">
    <property type="entry name" value="Helicase_C"/>
    <property type="match status" value="1"/>
</dbReference>
<dbReference type="GO" id="GO:0003724">
    <property type="term" value="F:RNA helicase activity"/>
    <property type="evidence" value="ECO:0007669"/>
    <property type="project" value="UniProtKB-EC"/>
</dbReference>
<dbReference type="GO" id="GO:0003676">
    <property type="term" value="F:nucleic acid binding"/>
    <property type="evidence" value="ECO:0007669"/>
    <property type="project" value="InterPro"/>
</dbReference>
<dbReference type="PROSITE" id="PS00039">
    <property type="entry name" value="DEAD_ATP_HELICASE"/>
    <property type="match status" value="1"/>
</dbReference>
<feature type="domain" description="C3H1-type" evidence="8">
    <location>
        <begin position="8"/>
        <end position="35"/>
    </location>
</feature>
<keyword evidence="4 7" id="KW-0347">Helicase</keyword>
<evidence type="ECO:0000256" key="7">
    <source>
        <dbReference type="RuleBase" id="RU000492"/>
    </source>
</evidence>
<protein>
    <recommendedName>
        <fullName evidence="1">RNA helicase</fullName>
        <ecNumber evidence="1">3.6.4.13</ecNumber>
    </recommendedName>
</protein>
<feature type="domain" description="Helicase ATP-binding" evidence="9">
    <location>
        <begin position="227"/>
        <end position="312"/>
    </location>
</feature>
<dbReference type="SUPFAM" id="SSF52540">
    <property type="entry name" value="P-loop containing nucleoside triphosphate hydrolases"/>
    <property type="match status" value="2"/>
</dbReference>
<evidence type="ECO:0000256" key="2">
    <source>
        <dbReference type="ARBA" id="ARBA00022741"/>
    </source>
</evidence>
<dbReference type="Gene3D" id="3.40.50.300">
    <property type="entry name" value="P-loop containing nucleotide triphosphate hydrolases"/>
    <property type="match status" value="3"/>
</dbReference>
<evidence type="ECO:0000256" key="4">
    <source>
        <dbReference type="ARBA" id="ARBA00022806"/>
    </source>
</evidence>
<dbReference type="SMART" id="SM00487">
    <property type="entry name" value="DEXDc"/>
    <property type="match status" value="1"/>
</dbReference>
<dbReference type="PROSITE" id="PS51192">
    <property type="entry name" value="HELICASE_ATP_BIND_1"/>
    <property type="match status" value="1"/>
</dbReference>
<gene>
    <name evidence="11" type="ORF">BQ4739_LOCUS8471</name>
</gene>
<keyword evidence="6" id="KW-0862">Zinc</keyword>
<comment type="similarity">
    <text evidence="7">Belongs to the DEAD box helicase family.</text>
</comment>
<dbReference type="GO" id="GO:0008270">
    <property type="term" value="F:zinc ion binding"/>
    <property type="evidence" value="ECO:0007669"/>
    <property type="project" value="UniProtKB-KW"/>
</dbReference>
<evidence type="ECO:0000256" key="3">
    <source>
        <dbReference type="ARBA" id="ARBA00022801"/>
    </source>
</evidence>
<keyword evidence="6" id="KW-0479">Metal-binding</keyword>
<evidence type="ECO:0000256" key="1">
    <source>
        <dbReference type="ARBA" id="ARBA00012552"/>
    </source>
</evidence>
<dbReference type="AlphaFoldDB" id="A0A383VT46"/>
<feature type="zinc finger region" description="C3H1-type" evidence="6">
    <location>
        <begin position="8"/>
        <end position="35"/>
    </location>
</feature>
<dbReference type="PROSITE" id="PS51194">
    <property type="entry name" value="HELICASE_CTER"/>
    <property type="match status" value="1"/>
</dbReference>
<evidence type="ECO:0000256" key="5">
    <source>
        <dbReference type="ARBA" id="ARBA00022840"/>
    </source>
</evidence>
<dbReference type="Gene3D" id="4.10.1000.10">
    <property type="entry name" value="Zinc finger, CCCH-type"/>
    <property type="match status" value="1"/>
</dbReference>
<dbReference type="InterPro" id="IPR014001">
    <property type="entry name" value="Helicase_ATP-bd"/>
</dbReference>
<evidence type="ECO:0000256" key="6">
    <source>
        <dbReference type="PROSITE-ProRule" id="PRU00723"/>
    </source>
</evidence>
<evidence type="ECO:0000313" key="12">
    <source>
        <dbReference type="Proteomes" id="UP000256970"/>
    </source>
</evidence>
<dbReference type="InterPro" id="IPR001650">
    <property type="entry name" value="Helicase_C-like"/>
</dbReference>
<dbReference type="Pfam" id="PF00270">
    <property type="entry name" value="DEAD"/>
    <property type="match status" value="1"/>
</dbReference>
<evidence type="ECO:0000259" key="9">
    <source>
        <dbReference type="PROSITE" id="PS51192"/>
    </source>
</evidence>
<organism evidence="11 12">
    <name type="scientific">Tetradesmus obliquus</name>
    <name type="common">Green alga</name>
    <name type="synonym">Acutodesmus obliquus</name>
    <dbReference type="NCBI Taxonomy" id="3088"/>
    <lineage>
        <taxon>Eukaryota</taxon>
        <taxon>Viridiplantae</taxon>
        <taxon>Chlorophyta</taxon>
        <taxon>core chlorophytes</taxon>
        <taxon>Chlorophyceae</taxon>
        <taxon>CS clade</taxon>
        <taxon>Sphaeropleales</taxon>
        <taxon>Scenedesmaceae</taxon>
        <taxon>Tetradesmus</taxon>
    </lineage>
</organism>
<dbReference type="PROSITE" id="PS50103">
    <property type="entry name" value="ZF_C3H1"/>
    <property type="match status" value="1"/>
</dbReference>
<dbReference type="PANTHER" id="PTHR47958">
    <property type="entry name" value="ATP-DEPENDENT RNA HELICASE DBP3"/>
    <property type="match status" value="1"/>
</dbReference>
<proteinExistence type="inferred from homology"/>
<keyword evidence="3 7" id="KW-0378">Hydrolase</keyword>
<dbReference type="EC" id="3.6.4.13" evidence="1"/>
<evidence type="ECO:0000259" key="10">
    <source>
        <dbReference type="PROSITE" id="PS51194"/>
    </source>
</evidence>
<keyword evidence="2 7" id="KW-0547">Nucleotide-binding</keyword>
<keyword evidence="12" id="KW-1185">Reference proteome</keyword>
<name>A0A383VT46_TETOB</name>
<accession>A0A383VT46</accession>
<dbReference type="InterPro" id="IPR027417">
    <property type="entry name" value="P-loop_NTPase"/>
</dbReference>
<evidence type="ECO:0000259" key="8">
    <source>
        <dbReference type="PROSITE" id="PS50103"/>
    </source>
</evidence>
<reference evidence="11 12" key="1">
    <citation type="submission" date="2016-10" db="EMBL/GenBank/DDBJ databases">
        <authorList>
            <person name="Cai Z."/>
        </authorList>
    </citation>
    <scope>NUCLEOTIDE SEQUENCE [LARGE SCALE GENOMIC DNA]</scope>
</reference>
<dbReference type="InterPro" id="IPR011545">
    <property type="entry name" value="DEAD/DEAH_box_helicase_dom"/>
</dbReference>
<dbReference type="InterPro" id="IPR000629">
    <property type="entry name" value="RNA-helicase_DEAD-box_CS"/>
</dbReference>
<sequence length="793" mass="86273">MNAELDTAAKAPVCAYLQRGECKFGKDCRNSHDINPAAATQAVQQVKVICPCSVEVQANSSPQQAAELLQQAMAAMFEPGVGGGNAGVLACAPVKAVPDPHGRRIHGTPCCVATEQGSRGCSAGATAETSTAAAATTAAPMCSFEDMTENEQLLRAIYTEMKFEQPNKMQAIVLPIIMHRNESGTFKHVLAQACNGSGKTSCFVLAMLSSDKGKDTAAVYGSKMTEQVIIGTHGRLRNWIAKRQLEVDHIRMLVFDEADEMLKDESFADAAVRLVKTVRKRSPQVQLLLFSASFNDRVKDFASRVAPSASQVFVPQQKLSLEVFRQYNVMCLRPAEKLAVMRDMIFPNCEKLGQTIIFVCTKDTSRALHGQMQPWGYKITSIQADMSFEVCDHLVGDFRRGDTKILICTAGCMPFRSLNANQVTLVINYDMPEQNWRHTSHEIYQRISHSVASGRKGAVFNLITGAQDLHTITAITSYLQQPIPELVWNNEDQFTSALNSAGLTDQTVQEFEHFPQRPAPEPVVLPSRAAARIPEVAAPPAPASLHPRAAWHEPGNLGRLAAGAARPEPAAQAAPAAAAASPSAAGRQAAAAAGRNPSADTELCPYAGCMNPACPNRHRNEQQRLNTIKEILAPEQLLHQPAIPTEVKQICGRLHSRLHALTADSKPPGELRAQLLSVVDAFDQARAFPPLPYHAYDGVQTQSRKLAEGIVKTLLHNQGVATEHFELAAGIGRLRCPDNNLKRALHVLRGYGNDGSHYGITNPMPMMQHRCDVLVVMGSMAAYARDRMLQQLL</sequence>